<dbReference type="EMBL" id="VWZB01001602">
    <property type="protein sequence ID" value="NXF39298.1"/>
    <property type="molecule type" value="Genomic_DNA"/>
</dbReference>
<proteinExistence type="predicted"/>
<reference evidence="2 3" key="1">
    <citation type="submission" date="2019-09" db="EMBL/GenBank/DDBJ databases">
        <title>Bird 10,000 Genomes (B10K) Project - Family phase.</title>
        <authorList>
            <person name="Zhang G."/>
        </authorList>
    </citation>
    <scope>NUCLEOTIDE SEQUENCE [LARGE SCALE GENOMIC DNA]</scope>
    <source>
        <strain evidence="2">B10K-CU-031-10</strain>
        <tissue evidence="2">Muscle</tissue>
    </source>
</reference>
<sequence length="61" mass="6616">CLADSGVGMSVEFGLVIIFCSSFLKAWLGDFVSGMGLAMAYSSCHDDHQLCLLHGEFIKEQ</sequence>
<keyword evidence="1" id="KW-1133">Transmembrane helix</keyword>
<organism evidence="2 3">
    <name type="scientific">Nyctibius bracteatus</name>
    <name type="common">Rufous potoo</name>
    <dbReference type="NCBI Taxonomy" id="48426"/>
    <lineage>
        <taxon>Eukaryota</taxon>
        <taxon>Metazoa</taxon>
        <taxon>Chordata</taxon>
        <taxon>Craniata</taxon>
        <taxon>Vertebrata</taxon>
        <taxon>Euteleostomi</taxon>
        <taxon>Archelosauria</taxon>
        <taxon>Archosauria</taxon>
        <taxon>Dinosauria</taxon>
        <taxon>Saurischia</taxon>
        <taxon>Theropoda</taxon>
        <taxon>Coelurosauria</taxon>
        <taxon>Aves</taxon>
        <taxon>Neognathae</taxon>
        <taxon>Neoaves</taxon>
        <taxon>Strisores</taxon>
        <taxon>Caprimulgiformes</taxon>
        <taxon>Nyctibiidae</taxon>
        <taxon>Nyctibius</taxon>
    </lineage>
</organism>
<evidence type="ECO:0000256" key="1">
    <source>
        <dbReference type="SAM" id="Phobius"/>
    </source>
</evidence>
<evidence type="ECO:0000313" key="3">
    <source>
        <dbReference type="Proteomes" id="UP000538472"/>
    </source>
</evidence>
<keyword evidence="1" id="KW-0472">Membrane</keyword>
<feature type="non-terminal residue" evidence="2">
    <location>
        <position position="61"/>
    </location>
</feature>
<accession>A0A7K8TBN4</accession>
<name>A0A7K8TBN4_9AVES</name>
<gene>
    <name evidence="2" type="primary">Minos1_1</name>
    <name evidence="2" type="ORF">NYCBRA_R15545</name>
</gene>
<protein>
    <submittedName>
        <fullName evidence="2">MIC10 protein</fullName>
    </submittedName>
</protein>
<keyword evidence="3" id="KW-1185">Reference proteome</keyword>
<dbReference type="Proteomes" id="UP000538472">
    <property type="component" value="Unassembled WGS sequence"/>
</dbReference>
<keyword evidence="1" id="KW-0812">Transmembrane</keyword>
<feature type="non-terminal residue" evidence="2">
    <location>
        <position position="1"/>
    </location>
</feature>
<feature type="transmembrane region" description="Helical" evidence="1">
    <location>
        <begin position="6"/>
        <end position="28"/>
    </location>
</feature>
<dbReference type="AlphaFoldDB" id="A0A7K8TBN4"/>
<comment type="caution">
    <text evidence="2">The sequence shown here is derived from an EMBL/GenBank/DDBJ whole genome shotgun (WGS) entry which is preliminary data.</text>
</comment>
<evidence type="ECO:0000313" key="2">
    <source>
        <dbReference type="EMBL" id="NXF39298.1"/>
    </source>
</evidence>